<evidence type="ECO:0000256" key="4">
    <source>
        <dbReference type="ARBA" id="ARBA00023157"/>
    </source>
</evidence>
<dbReference type="Pfam" id="PF07679">
    <property type="entry name" value="I-set"/>
    <property type="match status" value="1"/>
</dbReference>
<keyword evidence="3" id="KW-0597">Phosphoprotein</keyword>
<dbReference type="GO" id="GO:0005737">
    <property type="term" value="C:cytoplasm"/>
    <property type="evidence" value="ECO:0007669"/>
    <property type="project" value="UniProtKB-SubCell"/>
</dbReference>
<evidence type="ECO:0000256" key="2">
    <source>
        <dbReference type="ARBA" id="ARBA00022490"/>
    </source>
</evidence>
<dbReference type="GeneTree" id="ENSGT00940000154756"/>
<evidence type="ECO:0000256" key="5">
    <source>
        <dbReference type="ARBA" id="ARBA00023319"/>
    </source>
</evidence>
<proteinExistence type="predicted"/>
<dbReference type="InterPro" id="IPR003598">
    <property type="entry name" value="Ig_sub2"/>
</dbReference>
<keyword evidence="5" id="KW-0393">Immunoglobulin domain</keyword>
<name>A0A7M4E2D4_CROPO</name>
<dbReference type="SMART" id="SM00408">
    <property type="entry name" value="IGc2"/>
    <property type="match status" value="1"/>
</dbReference>
<dbReference type="FunFam" id="2.60.40.10:FF:000107">
    <property type="entry name" value="Myosin, light chain kinase a"/>
    <property type="match status" value="1"/>
</dbReference>
<dbReference type="GO" id="GO:0003007">
    <property type="term" value="P:heart morphogenesis"/>
    <property type="evidence" value="ECO:0007669"/>
    <property type="project" value="UniProtKB-ARBA"/>
</dbReference>
<dbReference type="PANTHER" id="PTHR35971">
    <property type="entry name" value="SI:DKEY-31G6.6"/>
    <property type="match status" value="1"/>
</dbReference>
<keyword evidence="4" id="KW-1015">Disulfide bond</keyword>
<dbReference type="Gene3D" id="2.60.40.10">
    <property type="entry name" value="Immunoglobulins"/>
    <property type="match status" value="1"/>
</dbReference>
<evidence type="ECO:0000313" key="8">
    <source>
        <dbReference type="Proteomes" id="UP000594220"/>
    </source>
</evidence>
<evidence type="ECO:0000256" key="1">
    <source>
        <dbReference type="ARBA" id="ARBA00004496"/>
    </source>
</evidence>
<protein>
    <recommendedName>
        <fullName evidence="6">Ig-like domain-containing protein</fullName>
    </recommendedName>
</protein>
<dbReference type="PANTHER" id="PTHR35971:SF4">
    <property type="entry name" value="OBSCURIN"/>
    <property type="match status" value="1"/>
</dbReference>
<dbReference type="PROSITE" id="PS50835">
    <property type="entry name" value="IG_LIKE"/>
    <property type="match status" value="1"/>
</dbReference>
<dbReference type="InterPro" id="IPR013098">
    <property type="entry name" value="Ig_I-set"/>
</dbReference>
<evidence type="ECO:0000313" key="7">
    <source>
        <dbReference type="Ensembl" id="ENSCPRP00005003359.1"/>
    </source>
</evidence>
<dbReference type="InterPro" id="IPR052385">
    <property type="entry name" value="Obscurin/Obscurin-like_Reg"/>
</dbReference>
<dbReference type="GO" id="GO:0055013">
    <property type="term" value="P:cardiac muscle cell development"/>
    <property type="evidence" value="ECO:0007669"/>
    <property type="project" value="UniProtKB-ARBA"/>
</dbReference>
<dbReference type="InterPro" id="IPR013783">
    <property type="entry name" value="Ig-like_fold"/>
</dbReference>
<reference evidence="7" key="2">
    <citation type="submission" date="2025-09" db="UniProtKB">
        <authorList>
            <consortium name="Ensembl"/>
        </authorList>
    </citation>
    <scope>IDENTIFICATION</scope>
</reference>
<dbReference type="SUPFAM" id="SSF48726">
    <property type="entry name" value="Immunoglobulin"/>
    <property type="match status" value="1"/>
</dbReference>
<sequence>IGRSAASRSRAVIIPLYSALGRPHLESSFAPYFIQKPSSIRVTLGEDATFRCKVQGSPPLSVNWEKDGRHLRGRSDSRRFQVESAGESNALTIQCARLGDSGTYTCRAENPIGQASATAALVVETQGPLYSFAQLPCCAYLRLHPVGTYEGGHHR</sequence>
<feature type="domain" description="Ig-like" evidence="6">
    <location>
        <begin position="31"/>
        <end position="124"/>
    </location>
</feature>
<dbReference type="Proteomes" id="UP000594220">
    <property type="component" value="Unplaced"/>
</dbReference>
<accession>A0A7M4E2D4</accession>
<dbReference type="InterPro" id="IPR007110">
    <property type="entry name" value="Ig-like_dom"/>
</dbReference>
<dbReference type="Ensembl" id="ENSCPRT00005003936.1">
    <property type="protein sequence ID" value="ENSCPRP00005003359.1"/>
    <property type="gene ID" value="ENSCPRG00005002477.1"/>
</dbReference>
<organism evidence="7 8">
    <name type="scientific">Crocodylus porosus</name>
    <name type="common">Saltwater crocodile</name>
    <name type="synonym">Estuarine crocodile</name>
    <dbReference type="NCBI Taxonomy" id="8502"/>
    <lineage>
        <taxon>Eukaryota</taxon>
        <taxon>Metazoa</taxon>
        <taxon>Chordata</taxon>
        <taxon>Craniata</taxon>
        <taxon>Vertebrata</taxon>
        <taxon>Euteleostomi</taxon>
        <taxon>Archelosauria</taxon>
        <taxon>Archosauria</taxon>
        <taxon>Crocodylia</taxon>
        <taxon>Longirostres</taxon>
        <taxon>Crocodylidae</taxon>
        <taxon>Crocodylus</taxon>
    </lineage>
</organism>
<evidence type="ECO:0000256" key="3">
    <source>
        <dbReference type="ARBA" id="ARBA00022553"/>
    </source>
</evidence>
<dbReference type="InterPro" id="IPR036179">
    <property type="entry name" value="Ig-like_dom_sf"/>
</dbReference>
<evidence type="ECO:0000259" key="6">
    <source>
        <dbReference type="PROSITE" id="PS50835"/>
    </source>
</evidence>
<dbReference type="SMART" id="SM00409">
    <property type="entry name" value="IG"/>
    <property type="match status" value="1"/>
</dbReference>
<keyword evidence="8" id="KW-1185">Reference proteome</keyword>
<keyword evidence="2" id="KW-0963">Cytoplasm</keyword>
<reference evidence="7" key="1">
    <citation type="submission" date="2025-08" db="UniProtKB">
        <authorList>
            <consortium name="Ensembl"/>
        </authorList>
    </citation>
    <scope>IDENTIFICATION</scope>
</reference>
<dbReference type="InterPro" id="IPR003599">
    <property type="entry name" value="Ig_sub"/>
</dbReference>
<dbReference type="AlphaFoldDB" id="A0A7M4E2D4"/>
<comment type="subcellular location">
    <subcellularLocation>
        <location evidence="1">Cytoplasm</location>
    </subcellularLocation>
</comment>